<feature type="region of interest" description="Disordered" evidence="1">
    <location>
        <begin position="196"/>
        <end position="273"/>
    </location>
</feature>
<keyword evidence="3" id="KW-1185">Reference proteome</keyword>
<feature type="compositionally biased region" description="Basic and acidic residues" evidence="1">
    <location>
        <begin position="196"/>
        <end position="207"/>
    </location>
</feature>
<feature type="non-terminal residue" evidence="2">
    <location>
        <position position="1"/>
    </location>
</feature>
<feature type="compositionally biased region" description="Basic and acidic residues" evidence="1">
    <location>
        <begin position="1"/>
        <end position="16"/>
    </location>
</feature>
<organism evidence="2 3">
    <name type="scientific">Oryza sativa subsp. japonica</name>
    <name type="common">Rice</name>
    <dbReference type="NCBI Taxonomy" id="39947"/>
    <lineage>
        <taxon>Eukaryota</taxon>
        <taxon>Viridiplantae</taxon>
        <taxon>Streptophyta</taxon>
        <taxon>Embryophyta</taxon>
        <taxon>Tracheophyta</taxon>
        <taxon>Spermatophyta</taxon>
        <taxon>Magnoliopsida</taxon>
        <taxon>Liliopsida</taxon>
        <taxon>Poales</taxon>
        <taxon>Poaceae</taxon>
        <taxon>BOP clade</taxon>
        <taxon>Oryzoideae</taxon>
        <taxon>Oryzeae</taxon>
        <taxon>Oryzinae</taxon>
        <taxon>Oryza</taxon>
        <taxon>Oryza sativa</taxon>
    </lineage>
</organism>
<feature type="compositionally biased region" description="Basic and acidic residues" evidence="1">
    <location>
        <begin position="228"/>
        <end position="254"/>
    </location>
</feature>
<feature type="region of interest" description="Disordered" evidence="1">
    <location>
        <begin position="1"/>
        <end position="24"/>
    </location>
</feature>
<dbReference type="Gramene" id="Os05t0120050-00">
    <property type="protein sequence ID" value="Os05t0120050-00"/>
    <property type="gene ID" value="Os05g0120050"/>
</dbReference>
<dbReference type="AlphaFoldDB" id="A0A0P0WHF0"/>
<evidence type="ECO:0000313" key="3">
    <source>
        <dbReference type="Proteomes" id="UP000059680"/>
    </source>
</evidence>
<dbReference type="Proteomes" id="UP000059680">
    <property type="component" value="Chromosome 5"/>
</dbReference>
<reference evidence="2 3" key="2">
    <citation type="journal article" date="2013" name="Plant Cell Physiol.">
        <title>Rice Annotation Project Database (RAP-DB): an integrative and interactive database for rice genomics.</title>
        <authorList>
            <person name="Sakai H."/>
            <person name="Lee S.S."/>
            <person name="Tanaka T."/>
            <person name="Numa H."/>
            <person name="Kim J."/>
            <person name="Kawahara Y."/>
            <person name="Wakimoto H."/>
            <person name="Yang C.C."/>
            <person name="Iwamoto M."/>
            <person name="Abe T."/>
            <person name="Yamada Y."/>
            <person name="Muto A."/>
            <person name="Inokuchi H."/>
            <person name="Ikemura T."/>
            <person name="Matsumoto T."/>
            <person name="Sasaki T."/>
            <person name="Itoh T."/>
        </authorList>
    </citation>
    <scope>NUCLEOTIDE SEQUENCE [LARGE SCALE GENOMIC DNA]</scope>
    <source>
        <strain evidence="3">cv. Nipponbare</strain>
    </source>
</reference>
<reference evidence="2 3" key="3">
    <citation type="journal article" date="2013" name="Rice">
        <title>Improvement of the Oryza sativa Nipponbare reference genome using next generation sequence and optical map data.</title>
        <authorList>
            <person name="Kawahara Y."/>
            <person name="de la Bastide M."/>
            <person name="Hamilton J.P."/>
            <person name="Kanamori H."/>
            <person name="McCombie W.R."/>
            <person name="Ouyang S."/>
            <person name="Schwartz D.C."/>
            <person name="Tanaka T."/>
            <person name="Wu J."/>
            <person name="Zhou S."/>
            <person name="Childs K.L."/>
            <person name="Davidson R.M."/>
            <person name="Lin H."/>
            <person name="Quesada-Ocampo L."/>
            <person name="Vaillancourt B."/>
            <person name="Sakai H."/>
            <person name="Lee S.S."/>
            <person name="Kim J."/>
            <person name="Numa H."/>
            <person name="Itoh T."/>
            <person name="Buell C.R."/>
            <person name="Matsumoto T."/>
        </authorList>
    </citation>
    <scope>NUCLEOTIDE SEQUENCE [LARGE SCALE GENOMIC DNA]</scope>
    <source>
        <strain evidence="3">cv. Nipponbare</strain>
    </source>
</reference>
<feature type="region of interest" description="Disordered" evidence="1">
    <location>
        <begin position="63"/>
        <end position="171"/>
    </location>
</feature>
<feature type="compositionally biased region" description="Acidic residues" evidence="1">
    <location>
        <begin position="79"/>
        <end position="94"/>
    </location>
</feature>
<feature type="compositionally biased region" description="Basic and acidic residues" evidence="1">
    <location>
        <begin position="157"/>
        <end position="168"/>
    </location>
</feature>
<protein>
    <submittedName>
        <fullName evidence="2">Os05g0120050 protein</fullName>
    </submittedName>
</protein>
<proteinExistence type="predicted"/>
<evidence type="ECO:0000313" key="2">
    <source>
        <dbReference type="EMBL" id="BAS92007.1"/>
    </source>
</evidence>
<dbReference type="InParanoid" id="A0A0P0WHF0"/>
<dbReference type="PaxDb" id="39947-A0A0P0WHF0"/>
<accession>A0A0P0WHF0</accession>
<dbReference type="EMBL" id="AP014961">
    <property type="protein sequence ID" value="BAS92007.1"/>
    <property type="molecule type" value="Genomic_DNA"/>
</dbReference>
<name>A0A0P0WHF0_ORYSJ</name>
<evidence type="ECO:0000256" key="1">
    <source>
        <dbReference type="SAM" id="MobiDB-lite"/>
    </source>
</evidence>
<feature type="compositionally biased region" description="Basic and acidic residues" evidence="1">
    <location>
        <begin position="111"/>
        <end position="135"/>
    </location>
</feature>
<feature type="compositionally biased region" description="Low complexity" evidence="1">
    <location>
        <begin position="69"/>
        <end position="78"/>
    </location>
</feature>
<gene>
    <name evidence="2" type="ordered locus">Os05g0120050</name>
    <name evidence="2" type="ORF">OSNPB_050120050</name>
</gene>
<reference evidence="3" key="1">
    <citation type="journal article" date="2005" name="Nature">
        <title>The map-based sequence of the rice genome.</title>
        <authorList>
            <consortium name="International rice genome sequencing project (IRGSP)"/>
            <person name="Matsumoto T."/>
            <person name="Wu J."/>
            <person name="Kanamori H."/>
            <person name="Katayose Y."/>
            <person name="Fujisawa M."/>
            <person name="Namiki N."/>
            <person name="Mizuno H."/>
            <person name="Yamamoto K."/>
            <person name="Antonio B.A."/>
            <person name="Baba T."/>
            <person name="Sakata K."/>
            <person name="Nagamura Y."/>
            <person name="Aoki H."/>
            <person name="Arikawa K."/>
            <person name="Arita K."/>
            <person name="Bito T."/>
            <person name="Chiden Y."/>
            <person name="Fujitsuka N."/>
            <person name="Fukunaka R."/>
            <person name="Hamada M."/>
            <person name="Harada C."/>
            <person name="Hayashi A."/>
            <person name="Hijishita S."/>
            <person name="Honda M."/>
            <person name="Hosokawa S."/>
            <person name="Ichikawa Y."/>
            <person name="Idonuma A."/>
            <person name="Iijima M."/>
            <person name="Ikeda M."/>
            <person name="Ikeno M."/>
            <person name="Ito K."/>
            <person name="Ito S."/>
            <person name="Ito T."/>
            <person name="Ito Y."/>
            <person name="Ito Y."/>
            <person name="Iwabuchi A."/>
            <person name="Kamiya K."/>
            <person name="Karasawa W."/>
            <person name="Kurita K."/>
            <person name="Katagiri S."/>
            <person name="Kikuta A."/>
            <person name="Kobayashi H."/>
            <person name="Kobayashi N."/>
            <person name="Machita K."/>
            <person name="Maehara T."/>
            <person name="Masukawa M."/>
            <person name="Mizubayashi T."/>
            <person name="Mukai Y."/>
            <person name="Nagasaki H."/>
            <person name="Nagata Y."/>
            <person name="Naito S."/>
            <person name="Nakashima M."/>
            <person name="Nakama Y."/>
            <person name="Nakamichi Y."/>
            <person name="Nakamura M."/>
            <person name="Meguro A."/>
            <person name="Negishi M."/>
            <person name="Ohta I."/>
            <person name="Ohta T."/>
            <person name="Okamoto M."/>
            <person name="Ono N."/>
            <person name="Saji S."/>
            <person name="Sakaguchi M."/>
            <person name="Sakai K."/>
            <person name="Shibata M."/>
            <person name="Shimokawa T."/>
            <person name="Song J."/>
            <person name="Takazaki Y."/>
            <person name="Terasawa K."/>
            <person name="Tsugane M."/>
            <person name="Tsuji K."/>
            <person name="Ueda S."/>
            <person name="Waki K."/>
            <person name="Yamagata H."/>
            <person name="Yamamoto M."/>
            <person name="Yamamoto S."/>
            <person name="Yamane H."/>
            <person name="Yoshiki S."/>
            <person name="Yoshihara R."/>
            <person name="Yukawa K."/>
            <person name="Zhong H."/>
            <person name="Yano M."/>
            <person name="Yuan Q."/>
            <person name="Ouyang S."/>
            <person name="Liu J."/>
            <person name="Jones K.M."/>
            <person name="Gansberger K."/>
            <person name="Moffat K."/>
            <person name="Hill J."/>
            <person name="Bera J."/>
            <person name="Fadrosh D."/>
            <person name="Jin S."/>
            <person name="Johri S."/>
            <person name="Kim M."/>
            <person name="Overton L."/>
            <person name="Reardon M."/>
            <person name="Tsitrin T."/>
            <person name="Vuong H."/>
            <person name="Weaver B."/>
            <person name="Ciecko A."/>
            <person name="Tallon L."/>
            <person name="Jackson J."/>
            <person name="Pai G."/>
            <person name="Aken S.V."/>
            <person name="Utterback T."/>
            <person name="Reidmuller S."/>
            <person name="Feldblyum T."/>
            <person name="Hsiao J."/>
            <person name="Zismann V."/>
            <person name="Iobst S."/>
            <person name="de Vazeille A.R."/>
            <person name="Buell C.R."/>
            <person name="Ying K."/>
            <person name="Li Y."/>
            <person name="Lu T."/>
            <person name="Huang Y."/>
            <person name="Zhao Q."/>
            <person name="Feng Q."/>
            <person name="Zhang L."/>
            <person name="Zhu J."/>
            <person name="Weng Q."/>
            <person name="Mu J."/>
            <person name="Lu Y."/>
            <person name="Fan D."/>
            <person name="Liu Y."/>
            <person name="Guan J."/>
            <person name="Zhang Y."/>
            <person name="Yu S."/>
            <person name="Liu X."/>
            <person name="Zhang Y."/>
            <person name="Hong G."/>
            <person name="Han B."/>
            <person name="Choisne N."/>
            <person name="Demange N."/>
            <person name="Orjeda G."/>
            <person name="Samain S."/>
            <person name="Cattolico L."/>
            <person name="Pelletier E."/>
            <person name="Couloux A."/>
            <person name="Segurens B."/>
            <person name="Wincker P."/>
            <person name="D'Hont A."/>
            <person name="Scarpelli C."/>
            <person name="Weissenbach J."/>
            <person name="Salanoubat M."/>
            <person name="Quetier F."/>
            <person name="Yu Y."/>
            <person name="Kim H.R."/>
            <person name="Rambo T."/>
            <person name="Currie J."/>
            <person name="Collura K."/>
            <person name="Luo M."/>
            <person name="Yang T."/>
            <person name="Ammiraju J.S.S."/>
            <person name="Engler F."/>
            <person name="Soderlund C."/>
            <person name="Wing R.A."/>
            <person name="Palmer L.E."/>
            <person name="de la Bastide M."/>
            <person name="Spiegel L."/>
            <person name="Nascimento L."/>
            <person name="Zutavern T."/>
            <person name="O'Shaughnessy A."/>
            <person name="Dike S."/>
            <person name="Dedhia N."/>
            <person name="Preston R."/>
            <person name="Balija V."/>
            <person name="McCombie W.R."/>
            <person name="Chow T."/>
            <person name="Chen H."/>
            <person name="Chung M."/>
            <person name="Chen C."/>
            <person name="Shaw J."/>
            <person name="Wu H."/>
            <person name="Hsiao K."/>
            <person name="Chao Y."/>
            <person name="Chu M."/>
            <person name="Cheng C."/>
            <person name="Hour A."/>
            <person name="Lee P."/>
            <person name="Lin S."/>
            <person name="Lin Y."/>
            <person name="Liou J."/>
            <person name="Liu S."/>
            <person name="Hsing Y."/>
            <person name="Raghuvanshi S."/>
            <person name="Mohanty A."/>
            <person name="Bharti A.K."/>
            <person name="Gaur A."/>
            <person name="Gupta V."/>
            <person name="Kumar D."/>
            <person name="Ravi V."/>
            <person name="Vij S."/>
            <person name="Kapur A."/>
            <person name="Khurana P."/>
            <person name="Khurana P."/>
            <person name="Khurana J.P."/>
            <person name="Tyagi A.K."/>
            <person name="Gaikwad K."/>
            <person name="Singh A."/>
            <person name="Dalal V."/>
            <person name="Srivastava S."/>
            <person name="Dixit A."/>
            <person name="Pal A.K."/>
            <person name="Ghazi I.A."/>
            <person name="Yadav M."/>
            <person name="Pandit A."/>
            <person name="Bhargava A."/>
            <person name="Sureshbabu K."/>
            <person name="Batra K."/>
            <person name="Sharma T.R."/>
            <person name="Mohapatra T."/>
            <person name="Singh N.K."/>
            <person name="Messing J."/>
            <person name="Nelson A.B."/>
            <person name="Fuks G."/>
            <person name="Kavchok S."/>
            <person name="Keizer G."/>
            <person name="Linton E."/>
            <person name="Llaca V."/>
            <person name="Song R."/>
            <person name="Tanyolac B."/>
            <person name="Young S."/>
            <person name="Ho-Il K."/>
            <person name="Hahn J.H."/>
            <person name="Sangsakoo G."/>
            <person name="Vanavichit A."/>
            <person name="de Mattos Luiz.A.T."/>
            <person name="Zimmer P.D."/>
            <person name="Malone G."/>
            <person name="Dellagostin O."/>
            <person name="de Oliveira A.C."/>
            <person name="Bevan M."/>
            <person name="Bancroft I."/>
            <person name="Minx P."/>
            <person name="Cordum H."/>
            <person name="Wilson R."/>
            <person name="Cheng Z."/>
            <person name="Jin W."/>
            <person name="Jiang J."/>
            <person name="Leong S.A."/>
            <person name="Iwama H."/>
            <person name="Gojobori T."/>
            <person name="Itoh T."/>
            <person name="Niimura Y."/>
            <person name="Fujii Y."/>
            <person name="Habara T."/>
            <person name="Sakai H."/>
            <person name="Sato Y."/>
            <person name="Wilson G."/>
            <person name="Kumar K."/>
            <person name="McCouch S."/>
            <person name="Juretic N."/>
            <person name="Hoen D."/>
            <person name="Wright S."/>
            <person name="Bruskiewich R."/>
            <person name="Bureau T."/>
            <person name="Miyao A."/>
            <person name="Hirochika H."/>
            <person name="Nishikawa T."/>
            <person name="Kadowaki K."/>
            <person name="Sugiura M."/>
            <person name="Burr B."/>
            <person name="Sasaki T."/>
        </authorList>
    </citation>
    <scope>NUCLEOTIDE SEQUENCE [LARGE SCALE GENOMIC DNA]</scope>
    <source>
        <strain evidence="3">cv. Nipponbare</strain>
    </source>
</reference>
<sequence>HDIEQKPEKETKRHGDQQALPPADVRDSLLRQHVGAGHHARLRQAPRRVAELVLEHRLVRILDQRQVVEPDPVAGDAVAVDEEAGEEQEVGEDGDDHRVSQHDVRHHRGQERHEPAPRPERRQHGQREEGERRATAGEPDGEEGGHRERQRQHHQRRERDGGVGHHVGESPVRVVRRFPEVDVALLDEHRQRVGADVEHGGHGHGEEAETLLDSLGRVVEAPEDGGEDEPRHHDRAEPHHEQLRHAPRVGERPLHQHPHLHVPRVRVRRHRRR</sequence>
<feature type="compositionally biased region" description="Basic residues" evidence="1">
    <location>
        <begin position="255"/>
        <end position="273"/>
    </location>
</feature>